<evidence type="ECO:0000313" key="1">
    <source>
        <dbReference type="EMBL" id="OPC79110.1"/>
    </source>
</evidence>
<name>A0A1T3NQX2_9ACTN</name>
<accession>A0A1T3NQX2</accession>
<proteinExistence type="predicted"/>
<comment type="caution">
    <text evidence="1">The sequence shown here is derived from an EMBL/GenBank/DDBJ whole genome shotgun (WGS) entry which is preliminary data.</text>
</comment>
<dbReference type="EMBL" id="MWQN01000002">
    <property type="protein sequence ID" value="OPC79110.1"/>
    <property type="molecule type" value="Genomic_DNA"/>
</dbReference>
<evidence type="ECO:0000313" key="2">
    <source>
        <dbReference type="Proteomes" id="UP000190037"/>
    </source>
</evidence>
<dbReference type="Proteomes" id="UP000190037">
    <property type="component" value="Unassembled WGS sequence"/>
</dbReference>
<gene>
    <name evidence="1" type="ORF">B4N89_34025</name>
</gene>
<organism evidence="1 2">
    <name type="scientific">Embleya scabrispora</name>
    <dbReference type="NCBI Taxonomy" id="159449"/>
    <lineage>
        <taxon>Bacteria</taxon>
        <taxon>Bacillati</taxon>
        <taxon>Actinomycetota</taxon>
        <taxon>Actinomycetes</taxon>
        <taxon>Kitasatosporales</taxon>
        <taxon>Streptomycetaceae</taxon>
        <taxon>Embleya</taxon>
    </lineage>
</organism>
<sequence>MVLTLVGTVATVVSVLIAMGVGPFDFSDKGTAVSRASYLQDINRTCAESYDNIADKLNDVDVAASTETTDVAALQQRFRALDLSLGALMDKLDGLPRPGRVDADVTAWWDLYKRQAGYVATMTEQFNNGDAEGASTTVEENTELTRANGPLDLAAKAIGVKCP</sequence>
<dbReference type="AlphaFoldDB" id="A0A1T3NQX2"/>
<reference evidence="1 2" key="1">
    <citation type="submission" date="2017-03" db="EMBL/GenBank/DDBJ databases">
        <title>Draft genome sequence of Streptomyces scabrisporus NF3, endophyte isolated from Amphipterygium adstringens.</title>
        <authorList>
            <person name="Vazquez M."/>
            <person name="Ceapa C.D."/>
            <person name="Rodriguez Luna D."/>
            <person name="Sanchez Esquivel S."/>
        </authorList>
    </citation>
    <scope>NUCLEOTIDE SEQUENCE [LARGE SCALE GENOMIC DNA]</scope>
    <source>
        <strain evidence="1 2">NF3</strain>
    </source>
</reference>
<keyword evidence="2" id="KW-1185">Reference proteome</keyword>
<protein>
    <submittedName>
        <fullName evidence="1">Uncharacterized protein</fullName>
    </submittedName>
</protein>